<dbReference type="InterPro" id="IPR011009">
    <property type="entry name" value="Kinase-like_dom_sf"/>
</dbReference>
<proteinExistence type="inferred from homology"/>
<evidence type="ECO:0000313" key="11">
    <source>
        <dbReference type="EMBL" id="KAK7230590.1"/>
    </source>
</evidence>
<dbReference type="Proteomes" id="UP001363151">
    <property type="component" value="Unassembled WGS sequence"/>
</dbReference>
<feature type="domain" description="Protein kinase" evidence="10">
    <location>
        <begin position="172"/>
        <end position="427"/>
    </location>
</feature>
<feature type="compositionally biased region" description="Basic and acidic residues" evidence="9">
    <location>
        <begin position="133"/>
        <end position="143"/>
    </location>
</feature>
<dbReference type="Gene3D" id="1.10.510.10">
    <property type="entry name" value="Transferase(Phosphotransferase) domain 1"/>
    <property type="match status" value="1"/>
</dbReference>
<feature type="region of interest" description="Disordered" evidence="9">
    <location>
        <begin position="1"/>
        <end position="74"/>
    </location>
</feature>
<keyword evidence="1" id="KW-0808">Transferase</keyword>
<name>A0ABR1FH03_AURAN</name>
<dbReference type="EMBL" id="JBBJCI010000427">
    <property type="protein sequence ID" value="KAK7230590.1"/>
    <property type="molecule type" value="Genomic_DNA"/>
</dbReference>
<evidence type="ECO:0000256" key="2">
    <source>
        <dbReference type="ARBA" id="ARBA00022741"/>
    </source>
</evidence>
<evidence type="ECO:0000256" key="5">
    <source>
        <dbReference type="ARBA" id="ARBA00023193"/>
    </source>
</evidence>
<evidence type="ECO:0000256" key="3">
    <source>
        <dbReference type="ARBA" id="ARBA00022777"/>
    </source>
</evidence>
<protein>
    <submittedName>
        <fullName evidence="11">Protein kinase</fullName>
    </submittedName>
</protein>
<feature type="region of interest" description="Disordered" evidence="9">
    <location>
        <begin position="116"/>
        <end position="164"/>
    </location>
</feature>
<dbReference type="SUPFAM" id="SSF56112">
    <property type="entry name" value="Protein kinase-like (PK-like)"/>
    <property type="match status" value="1"/>
</dbReference>
<feature type="binding site" evidence="7">
    <location>
        <position position="201"/>
    </location>
    <ligand>
        <name>ATP</name>
        <dbReference type="ChEBI" id="CHEBI:30616"/>
    </ligand>
</feature>
<feature type="compositionally biased region" description="Basic and acidic residues" evidence="9">
    <location>
        <begin position="43"/>
        <end position="54"/>
    </location>
</feature>
<organism evidence="11 12">
    <name type="scientific">Aureococcus anophagefferens</name>
    <name type="common">Harmful bloom alga</name>
    <dbReference type="NCBI Taxonomy" id="44056"/>
    <lineage>
        <taxon>Eukaryota</taxon>
        <taxon>Sar</taxon>
        <taxon>Stramenopiles</taxon>
        <taxon>Ochrophyta</taxon>
        <taxon>Pelagophyceae</taxon>
        <taxon>Pelagomonadales</taxon>
        <taxon>Pelagomonadaceae</taxon>
        <taxon>Aureococcus</taxon>
    </lineage>
</organism>
<comment type="similarity">
    <text evidence="6">Belongs to the protein kinase superfamily. Ser/Thr protein kinase family. GCN2 subfamily.</text>
</comment>
<feature type="compositionally biased region" description="Basic residues" evidence="9">
    <location>
        <begin position="150"/>
        <end position="159"/>
    </location>
</feature>
<dbReference type="GO" id="GO:0016301">
    <property type="term" value="F:kinase activity"/>
    <property type="evidence" value="ECO:0007669"/>
    <property type="project" value="UniProtKB-KW"/>
</dbReference>
<keyword evidence="4 7" id="KW-0067">ATP-binding</keyword>
<evidence type="ECO:0000256" key="1">
    <source>
        <dbReference type="ARBA" id="ARBA00022679"/>
    </source>
</evidence>
<accession>A0ABR1FH03</accession>
<evidence type="ECO:0000256" key="9">
    <source>
        <dbReference type="SAM" id="MobiDB-lite"/>
    </source>
</evidence>
<reference evidence="11 12" key="1">
    <citation type="submission" date="2024-03" db="EMBL/GenBank/DDBJ databases">
        <title>Aureococcus anophagefferens CCMP1851 and Kratosvirus quantuckense: Draft genome of a second virus-susceptible host strain in the model system.</title>
        <authorList>
            <person name="Chase E."/>
            <person name="Truchon A.R."/>
            <person name="Schepens W."/>
            <person name="Wilhelm S.W."/>
        </authorList>
    </citation>
    <scope>NUCLEOTIDE SEQUENCE [LARGE SCALE GENOMIC DNA]</scope>
    <source>
        <strain evidence="11 12">CCMP1851</strain>
    </source>
</reference>
<keyword evidence="12" id="KW-1185">Reference proteome</keyword>
<dbReference type="PANTHER" id="PTHR11042">
    <property type="entry name" value="EUKARYOTIC TRANSLATION INITIATION FACTOR 2-ALPHA KINASE EIF2-ALPHA KINASE -RELATED"/>
    <property type="match status" value="1"/>
</dbReference>
<evidence type="ECO:0000313" key="12">
    <source>
        <dbReference type="Proteomes" id="UP001363151"/>
    </source>
</evidence>
<dbReference type="PROSITE" id="PS50011">
    <property type="entry name" value="PROTEIN_KINASE_DOM"/>
    <property type="match status" value="1"/>
</dbReference>
<dbReference type="PROSITE" id="PS00108">
    <property type="entry name" value="PROTEIN_KINASE_ST"/>
    <property type="match status" value="1"/>
</dbReference>
<keyword evidence="5" id="KW-0652">Protein synthesis inhibitor</keyword>
<gene>
    <name evidence="11" type="primary">WEE1</name>
    <name evidence="11" type="ORF">SO694_00079185</name>
</gene>
<comment type="caution">
    <text evidence="11">The sequence shown here is derived from an EMBL/GenBank/DDBJ whole genome shotgun (WGS) entry which is preliminary data.</text>
</comment>
<feature type="region of interest" description="Disordered" evidence="9">
    <location>
        <begin position="443"/>
        <end position="475"/>
    </location>
</feature>
<dbReference type="InterPro" id="IPR017441">
    <property type="entry name" value="Protein_kinase_ATP_BS"/>
</dbReference>
<dbReference type="Gene3D" id="3.30.200.20">
    <property type="entry name" value="Phosphorylase Kinase, domain 1"/>
    <property type="match status" value="1"/>
</dbReference>
<evidence type="ECO:0000256" key="8">
    <source>
        <dbReference type="RuleBase" id="RU000304"/>
    </source>
</evidence>
<evidence type="ECO:0000256" key="6">
    <source>
        <dbReference type="ARBA" id="ARBA00037982"/>
    </source>
</evidence>
<sequence length="475" mass="51162">MEQLSLPATNRKRLMSPLNNTPRADRPASPPHRISFGASLHDTLPRVSDRRRSTDPVAALKAIETNGPRSARAHKPLAAERLGSRSAGKLLSAAPALAPSQRPLRMPAADDALRSRLPSSDVDEAEHEDDADALPRLRPEARRLLGANTQKRRRVKKSPAKPPRDVRLARDFDLVEKLGSGTFSDVWRCRFKADGTEYAVKVAKRPFRSRRARDAALVEARALRALEGVDRVIAFHCAWQEGGHLHSQLELCALGSLRQLVDALDDSVAGLEEDPYLSRLLGDAGDALAHAHVHAAGFVHLDVKPSNLLIAADGALKLGDFGLVAPLGERPVDGAEGDDRYLSAECLRGDHEHAASVDVFALGISILELSTRQPLPASGDKWHALRRNGAPRLPAASDAFDALVKRCMDADPRRRPAAAELASHPLASTADSKATWLALAARAAPPPPTTRDSLDLPPRSSKSLATPSGAGFAFF</sequence>
<dbReference type="PROSITE" id="PS00107">
    <property type="entry name" value="PROTEIN_KINASE_ATP"/>
    <property type="match status" value="1"/>
</dbReference>
<feature type="compositionally biased region" description="Acidic residues" evidence="9">
    <location>
        <begin position="121"/>
        <end position="132"/>
    </location>
</feature>
<dbReference type="InterPro" id="IPR008271">
    <property type="entry name" value="Ser/Thr_kinase_AS"/>
</dbReference>
<keyword evidence="8" id="KW-0723">Serine/threonine-protein kinase</keyword>
<dbReference type="Pfam" id="PF00069">
    <property type="entry name" value="Pkinase"/>
    <property type="match status" value="1"/>
</dbReference>
<evidence type="ECO:0000259" key="10">
    <source>
        <dbReference type="PROSITE" id="PS50011"/>
    </source>
</evidence>
<keyword evidence="2 7" id="KW-0547">Nucleotide-binding</keyword>
<evidence type="ECO:0000256" key="4">
    <source>
        <dbReference type="ARBA" id="ARBA00022840"/>
    </source>
</evidence>
<dbReference type="InterPro" id="IPR000719">
    <property type="entry name" value="Prot_kinase_dom"/>
</dbReference>
<keyword evidence="3 11" id="KW-0418">Kinase</keyword>
<dbReference type="SMART" id="SM00220">
    <property type="entry name" value="S_TKc"/>
    <property type="match status" value="1"/>
</dbReference>
<dbReference type="InterPro" id="IPR050339">
    <property type="entry name" value="CC_SR_Kinase"/>
</dbReference>
<evidence type="ECO:0000256" key="7">
    <source>
        <dbReference type="PROSITE-ProRule" id="PRU10141"/>
    </source>
</evidence>